<dbReference type="InterPro" id="IPR000847">
    <property type="entry name" value="LysR_HTH_N"/>
</dbReference>
<dbReference type="RefSeq" id="WP_341375735.1">
    <property type="nucleotide sequence ID" value="NZ_JBBUTF010000018.1"/>
</dbReference>
<keyword evidence="7" id="KW-1185">Reference proteome</keyword>
<dbReference type="Pfam" id="PF00126">
    <property type="entry name" value="HTH_1"/>
    <property type="match status" value="1"/>
</dbReference>
<dbReference type="PANTHER" id="PTHR30419">
    <property type="entry name" value="HTH-TYPE TRANSCRIPTIONAL REGULATOR YBHD"/>
    <property type="match status" value="1"/>
</dbReference>
<organism evidence="6 7">
    <name type="scientific">Pseudaquabacterium rugosum</name>
    <dbReference type="NCBI Taxonomy" id="2984194"/>
    <lineage>
        <taxon>Bacteria</taxon>
        <taxon>Pseudomonadati</taxon>
        <taxon>Pseudomonadota</taxon>
        <taxon>Betaproteobacteria</taxon>
        <taxon>Burkholderiales</taxon>
        <taxon>Sphaerotilaceae</taxon>
        <taxon>Pseudaquabacterium</taxon>
    </lineage>
</organism>
<evidence type="ECO:0000256" key="4">
    <source>
        <dbReference type="ARBA" id="ARBA00023163"/>
    </source>
</evidence>
<keyword evidence="3" id="KW-0238">DNA-binding</keyword>
<dbReference type="InterPro" id="IPR050950">
    <property type="entry name" value="HTH-type_LysR_regulators"/>
</dbReference>
<dbReference type="SUPFAM" id="SSF53850">
    <property type="entry name" value="Periplasmic binding protein-like II"/>
    <property type="match status" value="1"/>
</dbReference>
<sequence length="304" mass="32738">MHLPAVQLFLDVAEAGSLSKVAARRQTAQSHISRQITEFEAQCGGRLFRRTGRGVALTELGQRAVARLGPWLQATEQLAQDLRAESAQVMGEVRLGLIPSAAHPLVTRLFERLQRDHPGVRLNITEAQGAELDALLDSGAVDLAILFRHSRPSGTDERPLCVAHSHLVSAPGDPLTQAETLPFARLQGLRLVLPRQPSHWRAALDETALGLGFRLQAAAEADSLTVQKALVAATPGLYTVLGPYAFAAEARAGTLRATRLVRPDLTRHVTLAFARQGKRSAACTVVADGVQALVEAWGHQLTEP</sequence>
<dbReference type="Proteomes" id="UP001368500">
    <property type="component" value="Unassembled WGS sequence"/>
</dbReference>
<dbReference type="PROSITE" id="PS50931">
    <property type="entry name" value="HTH_LYSR"/>
    <property type="match status" value="1"/>
</dbReference>
<dbReference type="SUPFAM" id="SSF46785">
    <property type="entry name" value="Winged helix' DNA-binding domain"/>
    <property type="match status" value="1"/>
</dbReference>
<evidence type="ECO:0000313" key="6">
    <source>
        <dbReference type="EMBL" id="MEK8027951.1"/>
    </source>
</evidence>
<dbReference type="InterPro" id="IPR036390">
    <property type="entry name" value="WH_DNA-bd_sf"/>
</dbReference>
<dbReference type="InterPro" id="IPR005119">
    <property type="entry name" value="LysR_subst-bd"/>
</dbReference>
<dbReference type="InterPro" id="IPR036388">
    <property type="entry name" value="WH-like_DNA-bd_sf"/>
</dbReference>
<keyword evidence="2" id="KW-0805">Transcription regulation</keyword>
<name>A0ABU9BDT8_9BURK</name>
<comment type="caution">
    <text evidence="6">The sequence shown here is derived from an EMBL/GenBank/DDBJ whole genome shotgun (WGS) entry which is preliminary data.</text>
</comment>
<protein>
    <submittedName>
        <fullName evidence="6">LysR family transcriptional regulator</fullName>
    </submittedName>
</protein>
<accession>A0ABU9BDT8</accession>
<keyword evidence="4" id="KW-0804">Transcription</keyword>
<evidence type="ECO:0000256" key="1">
    <source>
        <dbReference type="ARBA" id="ARBA00009437"/>
    </source>
</evidence>
<proteinExistence type="inferred from homology"/>
<evidence type="ECO:0000313" key="7">
    <source>
        <dbReference type="Proteomes" id="UP001368500"/>
    </source>
</evidence>
<reference evidence="6 7" key="1">
    <citation type="submission" date="2024-04" db="EMBL/GenBank/DDBJ databases">
        <title>Novel species of the genus Ideonella isolated from streams.</title>
        <authorList>
            <person name="Lu H."/>
        </authorList>
    </citation>
    <scope>NUCLEOTIDE SEQUENCE [LARGE SCALE GENOMIC DNA]</scope>
    <source>
        <strain evidence="6 7">BYS139W</strain>
    </source>
</reference>
<dbReference type="Gene3D" id="1.10.10.10">
    <property type="entry name" value="Winged helix-like DNA-binding domain superfamily/Winged helix DNA-binding domain"/>
    <property type="match status" value="1"/>
</dbReference>
<dbReference type="EMBL" id="JBBUTF010000018">
    <property type="protein sequence ID" value="MEK8027951.1"/>
    <property type="molecule type" value="Genomic_DNA"/>
</dbReference>
<evidence type="ECO:0000259" key="5">
    <source>
        <dbReference type="PROSITE" id="PS50931"/>
    </source>
</evidence>
<gene>
    <name evidence="6" type="ORF">AACH11_18475</name>
</gene>
<evidence type="ECO:0000256" key="2">
    <source>
        <dbReference type="ARBA" id="ARBA00023015"/>
    </source>
</evidence>
<dbReference type="Gene3D" id="3.40.190.290">
    <property type="match status" value="1"/>
</dbReference>
<evidence type="ECO:0000256" key="3">
    <source>
        <dbReference type="ARBA" id="ARBA00023125"/>
    </source>
</evidence>
<comment type="similarity">
    <text evidence="1">Belongs to the LysR transcriptional regulatory family.</text>
</comment>
<dbReference type="Pfam" id="PF03466">
    <property type="entry name" value="LysR_substrate"/>
    <property type="match status" value="1"/>
</dbReference>
<feature type="domain" description="HTH lysR-type" evidence="5">
    <location>
        <begin position="1"/>
        <end position="58"/>
    </location>
</feature>